<keyword evidence="3" id="KW-1185">Reference proteome</keyword>
<evidence type="ECO:0008006" key="4">
    <source>
        <dbReference type="Google" id="ProtNLM"/>
    </source>
</evidence>
<protein>
    <recommendedName>
        <fullName evidence="4">MFS transporter</fullName>
    </recommendedName>
</protein>
<keyword evidence="1" id="KW-0472">Membrane</keyword>
<evidence type="ECO:0000313" key="3">
    <source>
        <dbReference type="Proteomes" id="UP000676967"/>
    </source>
</evidence>
<evidence type="ECO:0000256" key="1">
    <source>
        <dbReference type="SAM" id="Phobius"/>
    </source>
</evidence>
<reference evidence="2 3" key="1">
    <citation type="submission" date="2020-08" db="EMBL/GenBank/DDBJ databases">
        <title>Whole genome shotgun sequence of Actinoplanes ianthinogenes NBRC 13996.</title>
        <authorList>
            <person name="Komaki H."/>
            <person name="Tamura T."/>
        </authorList>
    </citation>
    <scope>NUCLEOTIDE SEQUENCE [LARGE SCALE GENOMIC DNA]</scope>
    <source>
        <strain evidence="2 3">NBRC 13996</strain>
    </source>
</reference>
<keyword evidence="1" id="KW-0812">Transmembrane</keyword>
<sequence>MLPVIWGIKEIAAHGASQTRLLSIAAGLAVPAVARETLSGAVATGSPGLLHAAREAFASGLHAAAWTSAGLMLLAAIVALIRLAPSKLDGPAAERVPVSAAGR</sequence>
<gene>
    <name evidence="2" type="ORF">Aiant_68090</name>
</gene>
<proteinExistence type="predicted"/>
<dbReference type="RefSeq" id="WP_189332983.1">
    <property type="nucleotide sequence ID" value="NZ_AP023356.1"/>
</dbReference>
<name>A0ABM7M3J2_9ACTN</name>
<evidence type="ECO:0000313" key="2">
    <source>
        <dbReference type="EMBL" id="BCJ46152.1"/>
    </source>
</evidence>
<dbReference type="Proteomes" id="UP000676967">
    <property type="component" value="Chromosome"/>
</dbReference>
<organism evidence="2 3">
    <name type="scientific">Actinoplanes ianthinogenes</name>
    <dbReference type="NCBI Taxonomy" id="122358"/>
    <lineage>
        <taxon>Bacteria</taxon>
        <taxon>Bacillati</taxon>
        <taxon>Actinomycetota</taxon>
        <taxon>Actinomycetes</taxon>
        <taxon>Micromonosporales</taxon>
        <taxon>Micromonosporaceae</taxon>
        <taxon>Actinoplanes</taxon>
    </lineage>
</organism>
<accession>A0ABM7M3J2</accession>
<dbReference type="EMBL" id="AP023356">
    <property type="protein sequence ID" value="BCJ46152.1"/>
    <property type="molecule type" value="Genomic_DNA"/>
</dbReference>
<feature type="transmembrane region" description="Helical" evidence="1">
    <location>
        <begin position="63"/>
        <end position="81"/>
    </location>
</feature>
<keyword evidence="1" id="KW-1133">Transmembrane helix</keyword>